<keyword evidence="2" id="KW-1003">Cell membrane</keyword>
<evidence type="ECO:0000313" key="8">
    <source>
        <dbReference type="Proteomes" id="UP001597519"/>
    </source>
</evidence>
<comment type="subcellular location">
    <subcellularLocation>
        <location evidence="1">Cell membrane</location>
        <topology evidence="1">Multi-pass membrane protein</topology>
    </subcellularLocation>
</comment>
<dbReference type="EMBL" id="JBHUOQ010000001">
    <property type="protein sequence ID" value="MFD2829646.1"/>
    <property type="molecule type" value="Genomic_DNA"/>
</dbReference>
<feature type="transmembrane region" description="Helical" evidence="6">
    <location>
        <begin position="67"/>
        <end position="86"/>
    </location>
</feature>
<evidence type="ECO:0000256" key="5">
    <source>
        <dbReference type="ARBA" id="ARBA00023136"/>
    </source>
</evidence>
<evidence type="ECO:0000256" key="3">
    <source>
        <dbReference type="ARBA" id="ARBA00022692"/>
    </source>
</evidence>
<protein>
    <recommendedName>
        <fullName evidence="9">MFS transporter</fullName>
    </recommendedName>
</protein>
<feature type="transmembrane region" description="Helical" evidence="6">
    <location>
        <begin position="164"/>
        <end position="185"/>
    </location>
</feature>
<dbReference type="PANTHER" id="PTHR23513">
    <property type="entry name" value="INTEGRAL MEMBRANE EFFLUX PROTEIN-RELATED"/>
    <property type="match status" value="1"/>
</dbReference>
<keyword evidence="4 6" id="KW-1133">Transmembrane helix</keyword>
<feature type="transmembrane region" description="Helical" evidence="6">
    <location>
        <begin position="31"/>
        <end position="52"/>
    </location>
</feature>
<dbReference type="RefSeq" id="WP_377771829.1">
    <property type="nucleotide sequence ID" value="NZ_JBHUOQ010000001.1"/>
</dbReference>
<proteinExistence type="predicted"/>
<feature type="transmembrane region" description="Helical" evidence="6">
    <location>
        <begin position="125"/>
        <end position="143"/>
    </location>
</feature>
<dbReference type="PANTHER" id="PTHR23513:SF6">
    <property type="entry name" value="MAJOR FACILITATOR SUPERFAMILY ASSOCIATED DOMAIN-CONTAINING PROTEIN"/>
    <property type="match status" value="1"/>
</dbReference>
<evidence type="ECO:0000256" key="6">
    <source>
        <dbReference type="SAM" id="Phobius"/>
    </source>
</evidence>
<evidence type="ECO:0000256" key="2">
    <source>
        <dbReference type="ARBA" id="ARBA00022475"/>
    </source>
</evidence>
<name>A0ABW5WWC9_9STAP</name>
<evidence type="ECO:0008006" key="9">
    <source>
        <dbReference type="Google" id="ProtNLM"/>
    </source>
</evidence>
<gene>
    <name evidence="7" type="ORF">ACFSX4_04140</name>
</gene>
<keyword evidence="5 6" id="KW-0472">Membrane</keyword>
<evidence type="ECO:0000256" key="1">
    <source>
        <dbReference type="ARBA" id="ARBA00004651"/>
    </source>
</evidence>
<reference evidence="8" key="1">
    <citation type="journal article" date="2019" name="Int. J. Syst. Evol. Microbiol.">
        <title>The Global Catalogue of Microorganisms (GCM) 10K type strain sequencing project: providing services to taxonomists for standard genome sequencing and annotation.</title>
        <authorList>
            <consortium name="The Broad Institute Genomics Platform"/>
            <consortium name="The Broad Institute Genome Sequencing Center for Infectious Disease"/>
            <person name="Wu L."/>
            <person name="Ma J."/>
        </authorList>
    </citation>
    <scope>NUCLEOTIDE SEQUENCE [LARGE SCALE GENOMIC DNA]</scope>
    <source>
        <strain evidence="8">KCTC 33575</strain>
    </source>
</reference>
<dbReference type="InterPro" id="IPR036259">
    <property type="entry name" value="MFS_trans_sf"/>
</dbReference>
<accession>A0ABW5WWC9</accession>
<feature type="transmembrane region" description="Helical" evidence="6">
    <location>
        <begin position="191"/>
        <end position="211"/>
    </location>
</feature>
<keyword evidence="8" id="KW-1185">Reference proteome</keyword>
<evidence type="ECO:0000256" key="4">
    <source>
        <dbReference type="ARBA" id="ARBA00022989"/>
    </source>
</evidence>
<dbReference type="Gene3D" id="1.20.1250.20">
    <property type="entry name" value="MFS general substrate transporter like domains"/>
    <property type="match status" value="1"/>
</dbReference>
<feature type="transmembrane region" description="Helical" evidence="6">
    <location>
        <begin position="98"/>
        <end position="119"/>
    </location>
</feature>
<organism evidence="7 8">
    <name type="scientific">Corticicoccus populi</name>
    <dbReference type="NCBI Taxonomy" id="1812821"/>
    <lineage>
        <taxon>Bacteria</taxon>
        <taxon>Bacillati</taxon>
        <taxon>Bacillota</taxon>
        <taxon>Bacilli</taxon>
        <taxon>Bacillales</taxon>
        <taxon>Staphylococcaceae</taxon>
        <taxon>Corticicoccus</taxon>
    </lineage>
</organism>
<evidence type="ECO:0000313" key="7">
    <source>
        <dbReference type="EMBL" id="MFD2829646.1"/>
    </source>
</evidence>
<comment type="caution">
    <text evidence="7">The sequence shown here is derived from an EMBL/GenBank/DDBJ whole genome shotgun (WGS) entry which is preliminary data.</text>
</comment>
<keyword evidence="3 6" id="KW-0812">Transmembrane</keyword>
<dbReference type="SUPFAM" id="SSF103473">
    <property type="entry name" value="MFS general substrate transporter"/>
    <property type="match status" value="1"/>
</dbReference>
<dbReference type="Proteomes" id="UP001597519">
    <property type="component" value="Unassembled WGS sequence"/>
</dbReference>
<sequence length="232" mass="26639">MDNTIEDTNEDNKNYIKEFTEGLRFILNHELFSKTLIVFIGINFFGSFLAVLPEKMMINELNFLPEQVGIVNAVAGTGILIGGYMIGKRKNIKNPLAYMKFGFTLSILLIPLYILPIYLDMGSTVSVLYIALLFFMYLFLNQISNVPFLSFIQIVVPHKIKGRFFAATQVVNMVLNPLGVILFSLLYDLGYYWQVHLIVTVILLLLIFTMIRKTLLKKSEQLYIQALHKDEH</sequence>